<sequence length="72" mass="8503">MTGGVNSRYKGKRQHSLASRLNAVVKFVVEKNVYRYLNWETKFSEAMSYSERLALEDVSYQLQGAPRRRRQF</sequence>
<reference evidence="1" key="1">
    <citation type="journal article" date="2023" name="Mol. Phylogenet. Evol.">
        <title>Genome-scale phylogeny and comparative genomics of the fungal order Sordariales.</title>
        <authorList>
            <person name="Hensen N."/>
            <person name="Bonometti L."/>
            <person name="Westerberg I."/>
            <person name="Brannstrom I.O."/>
            <person name="Guillou S."/>
            <person name="Cros-Aarteil S."/>
            <person name="Calhoun S."/>
            <person name="Haridas S."/>
            <person name="Kuo A."/>
            <person name="Mondo S."/>
            <person name="Pangilinan J."/>
            <person name="Riley R."/>
            <person name="LaButti K."/>
            <person name="Andreopoulos B."/>
            <person name="Lipzen A."/>
            <person name="Chen C."/>
            <person name="Yan M."/>
            <person name="Daum C."/>
            <person name="Ng V."/>
            <person name="Clum A."/>
            <person name="Steindorff A."/>
            <person name="Ohm R.A."/>
            <person name="Martin F."/>
            <person name="Silar P."/>
            <person name="Natvig D.O."/>
            <person name="Lalanne C."/>
            <person name="Gautier V."/>
            <person name="Ament-Velasquez S.L."/>
            <person name="Kruys A."/>
            <person name="Hutchinson M.I."/>
            <person name="Powell A.J."/>
            <person name="Barry K."/>
            <person name="Miller A.N."/>
            <person name="Grigoriev I.V."/>
            <person name="Debuchy R."/>
            <person name="Gladieux P."/>
            <person name="Hiltunen Thoren M."/>
            <person name="Johannesson H."/>
        </authorList>
    </citation>
    <scope>NUCLEOTIDE SEQUENCE</scope>
    <source>
        <strain evidence="1">CBS 359.72</strain>
    </source>
</reference>
<gene>
    <name evidence="1" type="ORF">C7999DRAFT_33714</name>
</gene>
<evidence type="ECO:0000313" key="2">
    <source>
        <dbReference type="Proteomes" id="UP001303647"/>
    </source>
</evidence>
<organism evidence="1 2">
    <name type="scientific">Corynascus novoguineensis</name>
    <dbReference type="NCBI Taxonomy" id="1126955"/>
    <lineage>
        <taxon>Eukaryota</taxon>
        <taxon>Fungi</taxon>
        <taxon>Dikarya</taxon>
        <taxon>Ascomycota</taxon>
        <taxon>Pezizomycotina</taxon>
        <taxon>Sordariomycetes</taxon>
        <taxon>Sordariomycetidae</taxon>
        <taxon>Sordariales</taxon>
        <taxon>Chaetomiaceae</taxon>
        <taxon>Corynascus</taxon>
    </lineage>
</organism>
<comment type="caution">
    <text evidence="1">The sequence shown here is derived from an EMBL/GenBank/DDBJ whole genome shotgun (WGS) entry which is preliminary data.</text>
</comment>
<name>A0AAN7CQB5_9PEZI</name>
<reference evidence="1" key="2">
    <citation type="submission" date="2023-05" db="EMBL/GenBank/DDBJ databases">
        <authorList>
            <consortium name="Lawrence Berkeley National Laboratory"/>
            <person name="Steindorff A."/>
            <person name="Hensen N."/>
            <person name="Bonometti L."/>
            <person name="Westerberg I."/>
            <person name="Brannstrom I.O."/>
            <person name="Guillou S."/>
            <person name="Cros-Aarteil S."/>
            <person name="Calhoun S."/>
            <person name="Haridas S."/>
            <person name="Kuo A."/>
            <person name="Mondo S."/>
            <person name="Pangilinan J."/>
            <person name="Riley R."/>
            <person name="Labutti K."/>
            <person name="Andreopoulos B."/>
            <person name="Lipzen A."/>
            <person name="Chen C."/>
            <person name="Yanf M."/>
            <person name="Daum C."/>
            <person name="Ng V."/>
            <person name="Clum A."/>
            <person name="Ohm R."/>
            <person name="Martin F."/>
            <person name="Silar P."/>
            <person name="Natvig D."/>
            <person name="Lalanne C."/>
            <person name="Gautier V."/>
            <person name="Ament-Velasquez S.L."/>
            <person name="Kruys A."/>
            <person name="Hutchinson M.I."/>
            <person name="Powell A.J."/>
            <person name="Barry K."/>
            <person name="Miller A.N."/>
            <person name="Grigoriev I.V."/>
            <person name="Debuchy R."/>
            <person name="Gladieux P."/>
            <person name="Thoren M.H."/>
            <person name="Johannesson H."/>
        </authorList>
    </citation>
    <scope>NUCLEOTIDE SEQUENCE</scope>
    <source>
        <strain evidence="1">CBS 359.72</strain>
    </source>
</reference>
<dbReference type="AlphaFoldDB" id="A0AAN7CQB5"/>
<protein>
    <submittedName>
        <fullName evidence="1">Uncharacterized protein</fullName>
    </submittedName>
</protein>
<keyword evidence="2" id="KW-1185">Reference proteome</keyword>
<proteinExistence type="predicted"/>
<accession>A0AAN7CQB5</accession>
<dbReference type="Proteomes" id="UP001303647">
    <property type="component" value="Unassembled WGS sequence"/>
</dbReference>
<evidence type="ECO:0000313" key="1">
    <source>
        <dbReference type="EMBL" id="KAK4245935.1"/>
    </source>
</evidence>
<dbReference type="EMBL" id="MU857687">
    <property type="protein sequence ID" value="KAK4245935.1"/>
    <property type="molecule type" value="Genomic_DNA"/>
</dbReference>